<evidence type="ECO:0000259" key="2">
    <source>
        <dbReference type="Pfam" id="PF14244"/>
    </source>
</evidence>
<dbReference type="PANTHER" id="PTHR37610">
    <property type="entry name" value="CCHC-TYPE DOMAIN-CONTAINING PROTEIN"/>
    <property type="match status" value="1"/>
</dbReference>
<feature type="domain" description="Retrotransposon Copia-like N-terminal" evidence="2">
    <location>
        <begin position="36"/>
        <end position="78"/>
    </location>
</feature>
<evidence type="ECO:0000313" key="3">
    <source>
        <dbReference type="EMBL" id="KAI5343591.1"/>
    </source>
</evidence>
<sequence>MTNTEERSITPKTQKPINQETNSIPDYAVSLLLHLHHLDNPGTIIVSKPLIGDNYPTWSRAIGRALEAKNKLGFIDESLTMAAKASPNYDQWICCNSMVNAWIVDSLSA</sequence>
<dbReference type="PANTHER" id="PTHR37610:SF97">
    <property type="entry name" value="RETROTRANSPOSON GAG DOMAIN-CONTAINING PROTEIN"/>
    <property type="match status" value="1"/>
</dbReference>
<feature type="compositionally biased region" description="Polar residues" evidence="1">
    <location>
        <begin position="10"/>
        <end position="21"/>
    </location>
</feature>
<dbReference type="InterPro" id="IPR029472">
    <property type="entry name" value="Copia-like_N"/>
</dbReference>
<dbReference type="Pfam" id="PF14244">
    <property type="entry name" value="Retrotran_gag_3"/>
    <property type="match status" value="1"/>
</dbReference>
<protein>
    <recommendedName>
        <fullName evidence="2">Retrotransposon Copia-like N-terminal domain-containing protein</fullName>
    </recommendedName>
</protein>
<accession>A0AAD4WJW9</accession>
<feature type="region of interest" description="Disordered" evidence="1">
    <location>
        <begin position="1"/>
        <end position="21"/>
    </location>
</feature>
<organism evidence="3 4">
    <name type="scientific">Prunus dulcis</name>
    <name type="common">Almond</name>
    <name type="synonym">Amygdalus dulcis</name>
    <dbReference type="NCBI Taxonomy" id="3755"/>
    <lineage>
        <taxon>Eukaryota</taxon>
        <taxon>Viridiplantae</taxon>
        <taxon>Streptophyta</taxon>
        <taxon>Embryophyta</taxon>
        <taxon>Tracheophyta</taxon>
        <taxon>Spermatophyta</taxon>
        <taxon>Magnoliopsida</taxon>
        <taxon>eudicotyledons</taxon>
        <taxon>Gunneridae</taxon>
        <taxon>Pentapetalae</taxon>
        <taxon>rosids</taxon>
        <taxon>fabids</taxon>
        <taxon>Rosales</taxon>
        <taxon>Rosaceae</taxon>
        <taxon>Amygdaloideae</taxon>
        <taxon>Amygdaleae</taxon>
        <taxon>Prunus</taxon>
    </lineage>
</organism>
<dbReference type="Proteomes" id="UP001054821">
    <property type="component" value="Chromosome 2"/>
</dbReference>
<gene>
    <name evidence="3" type="ORF">L3X38_011467</name>
</gene>
<dbReference type="AlphaFoldDB" id="A0AAD4WJW9"/>
<dbReference type="EMBL" id="JAJFAZ020000002">
    <property type="protein sequence ID" value="KAI5343591.1"/>
    <property type="molecule type" value="Genomic_DNA"/>
</dbReference>
<comment type="caution">
    <text evidence="3">The sequence shown here is derived from an EMBL/GenBank/DDBJ whole genome shotgun (WGS) entry which is preliminary data.</text>
</comment>
<evidence type="ECO:0000256" key="1">
    <source>
        <dbReference type="SAM" id="MobiDB-lite"/>
    </source>
</evidence>
<reference evidence="3 4" key="1">
    <citation type="journal article" date="2022" name="G3 (Bethesda)">
        <title>Whole-genome sequence and methylome profiling of the almond [Prunus dulcis (Mill.) D.A. Webb] cultivar 'Nonpareil'.</title>
        <authorList>
            <person name="D'Amico-Willman K.M."/>
            <person name="Ouma W.Z."/>
            <person name="Meulia T."/>
            <person name="Sideli G.M."/>
            <person name="Gradziel T.M."/>
            <person name="Fresnedo-Ramirez J."/>
        </authorList>
    </citation>
    <scope>NUCLEOTIDE SEQUENCE [LARGE SCALE GENOMIC DNA]</scope>
    <source>
        <strain evidence="3">Clone GOH B32 T37-40</strain>
    </source>
</reference>
<name>A0AAD4WJW9_PRUDU</name>
<keyword evidence="4" id="KW-1185">Reference proteome</keyword>
<evidence type="ECO:0000313" key="4">
    <source>
        <dbReference type="Proteomes" id="UP001054821"/>
    </source>
</evidence>
<proteinExistence type="predicted"/>